<dbReference type="GO" id="GO:0015074">
    <property type="term" value="P:DNA integration"/>
    <property type="evidence" value="ECO:0007669"/>
    <property type="project" value="InterPro"/>
</dbReference>
<dbReference type="Proteomes" id="UP000057043">
    <property type="component" value="Unassembled WGS sequence"/>
</dbReference>
<dbReference type="PROSITE" id="PS50994">
    <property type="entry name" value="INTEGRASE"/>
    <property type="match status" value="1"/>
</dbReference>
<dbReference type="PATRIC" id="fig|301375.7.peg.144"/>
<dbReference type="Gene3D" id="3.30.420.10">
    <property type="entry name" value="Ribonuclease H-like superfamily/Ribonuclease H"/>
    <property type="match status" value="1"/>
</dbReference>
<organism evidence="7 8">
    <name type="scientific">Methanothrix harundinacea</name>
    <dbReference type="NCBI Taxonomy" id="301375"/>
    <lineage>
        <taxon>Archaea</taxon>
        <taxon>Methanobacteriati</taxon>
        <taxon>Methanobacteriota</taxon>
        <taxon>Stenosarchaea group</taxon>
        <taxon>Methanomicrobia</taxon>
        <taxon>Methanotrichales</taxon>
        <taxon>Methanotrichaceae</taxon>
        <taxon>Methanothrix</taxon>
    </lineage>
</organism>
<comment type="similarity">
    <text evidence="1">Belongs to the transposase IS21/IS408/IS1162 family.</text>
</comment>
<accession>A0A101FRN4</accession>
<dbReference type="EMBL" id="LGFT01000110">
    <property type="protein sequence ID" value="KUK43206.1"/>
    <property type="molecule type" value="Genomic_DNA"/>
</dbReference>
<dbReference type="NCBIfam" id="NF033546">
    <property type="entry name" value="transpos_IS21"/>
    <property type="match status" value="1"/>
</dbReference>
<dbReference type="GO" id="GO:0003677">
    <property type="term" value="F:DNA binding"/>
    <property type="evidence" value="ECO:0007669"/>
    <property type="project" value="UniProtKB-KW"/>
</dbReference>
<evidence type="ECO:0000256" key="4">
    <source>
        <dbReference type="ARBA" id="ARBA00023172"/>
    </source>
</evidence>
<dbReference type="GO" id="GO:0032196">
    <property type="term" value="P:transposition"/>
    <property type="evidence" value="ECO:0007669"/>
    <property type="project" value="UniProtKB-KW"/>
</dbReference>
<dbReference type="InterPro" id="IPR054353">
    <property type="entry name" value="IstA-like_C"/>
</dbReference>
<dbReference type="InterPro" id="IPR036397">
    <property type="entry name" value="RNaseH_sf"/>
</dbReference>
<dbReference type="GO" id="GO:0006310">
    <property type="term" value="P:DNA recombination"/>
    <property type="evidence" value="ECO:0007669"/>
    <property type="project" value="UniProtKB-KW"/>
</dbReference>
<dbReference type="InterPro" id="IPR017894">
    <property type="entry name" value="HTH_IS21_transposase_type"/>
</dbReference>
<sequence>MLDMEEFLVLRDLFNQGLSISEIARKTCHSRVTVRKYIHSQIPPTPEKRSKRPGKLDDYKEYIDQRLQEYPLTAARIYREIQEQGFEGKYTIVKDYVREVRPKVGVPAVYRFETKPGVQAQVDWAECGYIDIDGSHRKLYCFTMVLGYSRMRYAEFTLRIDVHTLIECHLHAFHYFGGYPQEILYDNMKQIVLKRAPKSSDSDWNSKFADFFTHYGFVPRLCRPYRPQTKGKIENTVGFVKRDFFMGGKFSSFSDLNSQLQGWLSRVNSTVHGTTYEIPRDRFEEESLHLQHIDQALPYHNVREETRKVSRDAYVSYLGNRYSVPYRFAGRTCVLQISDTSFSVVVDSEKVCTHEILPGRGRVSRKKDHFEGLLSEILKQNSTQGARASCVLKFDDPDVEHRSLAVYDSFVEGEKR</sequence>
<evidence type="ECO:0000313" key="7">
    <source>
        <dbReference type="EMBL" id="KUK43206.1"/>
    </source>
</evidence>
<evidence type="ECO:0000256" key="1">
    <source>
        <dbReference type="ARBA" id="ARBA00009277"/>
    </source>
</evidence>
<keyword evidence="3" id="KW-0238">DNA-binding</keyword>
<dbReference type="Pfam" id="PF22483">
    <property type="entry name" value="Mu-transpos_C_2"/>
    <property type="match status" value="1"/>
</dbReference>
<reference evidence="7 8" key="1">
    <citation type="journal article" date="2015" name="MBio">
        <title>Genome-Resolved Metagenomic Analysis Reveals Roles for Candidate Phyla and Other Microbial Community Members in Biogeochemical Transformations in Oil Reservoirs.</title>
        <authorList>
            <person name="Hu P."/>
            <person name="Tom L."/>
            <person name="Singh A."/>
            <person name="Thomas B.C."/>
            <person name="Baker B.J."/>
            <person name="Piceno Y.M."/>
            <person name="Andersen G.L."/>
            <person name="Banfield J.F."/>
        </authorList>
    </citation>
    <scope>NUCLEOTIDE SEQUENCE [LARGE SCALE GENOMIC DNA]</scope>
    <source>
        <strain evidence="7">57_489</strain>
    </source>
</reference>
<dbReference type="SUPFAM" id="SSF53098">
    <property type="entry name" value="Ribonuclease H-like"/>
    <property type="match status" value="1"/>
</dbReference>
<name>A0A101FRN4_9EURY</name>
<keyword evidence="4" id="KW-0233">DNA recombination</keyword>
<dbReference type="InterPro" id="IPR012337">
    <property type="entry name" value="RNaseH-like_sf"/>
</dbReference>
<feature type="domain" description="Integrase catalytic" evidence="6">
    <location>
        <begin position="112"/>
        <end position="287"/>
    </location>
</feature>
<evidence type="ECO:0000256" key="2">
    <source>
        <dbReference type="ARBA" id="ARBA00022578"/>
    </source>
</evidence>
<dbReference type="AlphaFoldDB" id="A0A101FRN4"/>
<gene>
    <name evidence="7" type="ORF">XD72_2415</name>
</gene>
<evidence type="ECO:0000313" key="8">
    <source>
        <dbReference type="Proteomes" id="UP000057043"/>
    </source>
</evidence>
<dbReference type="InterPro" id="IPR001584">
    <property type="entry name" value="Integrase_cat-core"/>
</dbReference>
<keyword evidence="2" id="KW-0815">Transposition</keyword>
<evidence type="ECO:0000259" key="5">
    <source>
        <dbReference type="PROSITE" id="PS50531"/>
    </source>
</evidence>
<comment type="caution">
    <text evidence="7">The sequence shown here is derived from an EMBL/GenBank/DDBJ whole genome shotgun (WGS) entry which is preliminary data.</text>
</comment>
<dbReference type="Gene3D" id="1.10.10.60">
    <property type="entry name" value="Homeodomain-like"/>
    <property type="match status" value="1"/>
</dbReference>
<proteinExistence type="inferred from homology"/>
<feature type="domain" description="HTH IS21-type" evidence="5">
    <location>
        <begin position="5"/>
        <end position="67"/>
    </location>
</feature>
<dbReference type="Pfam" id="PF00665">
    <property type="entry name" value="rve"/>
    <property type="match status" value="1"/>
</dbReference>
<dbReference type="PROSITE" id="PS50531">
    <property type="entry name" value="HTH_IS21"/>
    <property type="match status" value="1"/>
</dbReference>
<evidence type="ECO:0000259" key="6">
    <source>
        <dbReference type="PROSITE" id="PS50994"/>
    </source>
</evidence>
<evidence type="ECO:0000256" key="3">
    <source>
        <dbReference type="ARBA" id="ARBA00023125"/>
    </source>
</evidence>
<dbReference type="PANTHER" id="PTHR35004:SF6">
    <property type="entry name" value="TRANSPOSASE"/>
    <property type="match status" value="1"/>
</dbReference>
<protein>
    <submittedName>
        <fullName evidence="7">Transposase</fullName>
    </submittedName>
</protein>
<dbReference type="PANTHER" id="PTHR35004">
    <property type="entry name" value="TRANSPOSASE RV3428C-RELATED"/>
    <property type="match status" value="1"/>
</dbReference>